<feature type="region of interest" description="Disordered" evidence="1">
    <location>
        <begin position="1"/>
        <end position="22"/>
    </location>
</feature>
<organism evidence="2 3">
    <name type="scientific">Rhodopila globiformis</name>
    <name type="common">Rhodopseudomonas globiformis</name>
    <dbReference type="NCBI Taxonomy" id="1071"/>
    <lineage>
        <taxon>Bacteria</taxon>
        <taxon>Pseudomonadati</taxon>
        <taxon>Pseudomonadota</taxon>
        <taxon>Alphaproteobacteria</taxon>
        <taxon>Acetobacterales</taxon>
        <taxon>Acetobacteraceae</taxon>
        <taxon>Rhodopila</taxon>
    </lineage>
</organism>
<reference evidence="2 3" key="1">
    <citation type="journal article" date="2018" name="Arch. Microbiol.">
        <title>New insights into the metabolic potential of the phototrophic purple bacterium Rhodopila globiformis DSM 161(T) from its draft genome sequence and evidence for a vanadium-dependent nitrogenase.</title>
        <authorList>
            <person name="Imhoff J.F."/>
            <person name="Rahn T."/>
            <person name="Kunzel S."/>
            <person name="Neulinger S.C."/>
        </authorList>
    </citation>
    <scope>NUCLEOTIDE SEQUENCE [LARGE SCALE GENOMIC DNA]</scope>
    <source>
        <strain evidence="2 3">DSM 161</strain>
    </source>
</reference>
<proteinExistence type="predicted"/>
<accession>A0A2S6NFL7</accession>
<dbReference type="EMBL" id="NHRY01000148">
    <property type="protein sequence ID" value="PPQ33369.1"/>
    <property type="molecule type" value="Genomic_DNA"/>
</dbReference>
<dbReference type="OrthoDB" id="1523296at2"/>
<dbReference type="RefSeq" id="WP_104519581.1">
    <property type="nucleotide sequence ID" value="NZ_NHRY01000148.1"/>
</dbReference>
<dbReference type="Proteomes" id="UP000239724">
    <property type="component" value="Unassembled WGS sequence"/>
</dbReference>
<evidence type="ECO:0000313" key="3">
    <source>
        <dbReference type="Proteomes" id="UP000239724"/>
    </source>
</evidence>
<dbReference type="NCBIfam" id="TIGR03347">
    <property type="entry name" value="VI_chp_1"/>
    <property type="match status" value="1"/>
</dbReference>
<evidence type="ECO:0008006" key="4">
    <source>
        <dbReference type="Google" id="ProtNLM"/>
    </source>
</evidence>
<name>A0A2S6NFL7_RHOGL</name>
<gene>
    <name evidence="2" type="ORF">CCS01_14645</name>
</gene>
<evidence type="ECO:0000256" key="1">
    <source>
        <dbReference type="SAM" id="MobiDB-lite"/>
    </source>
</evidence>
<dbReference type="PANTHER" id="PTHR35564">
    <property type="match status" value="1"/>
</dbReference>
<dbReference type="AlphaFoldDB" id="A0A2S6NFL7"/>
<keyword evidence="3" id="KW-1185">Reference proteome</keyword>
<protein>
    <recommendedName>
        <fullName evidence="4">Type VI secretion protein</fullName>
    </recommendedName>
</protein>
<comment type="caution">
    <text evidence="2">The sequence shown here is derived from an EMBL/GenBank/DDBJ whole genome shotgun (WGS) entry which is preliminary data.</text>
</comment>
<dbReference type="PANTHER" id="PTHR35564:SF4">
    <property type="entry name" value="CYTOPLASMIC PROTEIN"/>
    <property type="match status" value="1"/>
</dbReference>
<evidence type="ECO:0000313" key="2">
    <source>
        <dbReference type="EMBL" id="PPQ33369.1"/>
    </source>
</evidence>
<dbReference type="Pfam" id="PF06996">
    <property type="entry name" value="T6SS_TssG"/>
    <property type="match status" value="1"/>
</dbReference>
<dbReference type="InterPro" id="IPR010732">
    <property type="entry name" value="T6SS_TssG-like"/>
</dbReference>
<sequence>MTADPAEPAPLVRRPRNAPLARLQRQPRRFTFDAMVRVLMRAASTDEPSSAVRFRTPPGLAFPAADVQEVRDAASRRDVVVGVMGLTGPSGVLPRYYSEMIVQTLRGGSTALHQFLDLLGERFVGFFAMAATKYRPSRAADVARLRRTPQPDAISQVLLALTGHATPHIAPRLATGVNPLLHYAGLFAMRPRSAERLGAMLTDWLGTSVQIIEFAGAWLWLPPDQRSRVGVAGSFRQLGIDAALGVRAFSPEARMLLRIGPLSRADFDRMLPDREILQSLVSLVRAFVGPELGFAVNPVLAAADVSRADTPGALQLSLDAAVRPRLGWNTWLPIDSGSFLPQRDAADAIFDADAIEAQQARSSTAHTNQRTV</sequence>